<accession>A0A7X4YDL4</accession>
<evidence type="ECO:0000313" key="5">
    <source>
        <dbReference type="Proteomes" id="UP000537825"/>
    </source>
</evidence>
<dbReference type="AlphaFoldDB" id="A0A7X4YDL4"/>
<gene>
    <name evidence="4" type="ORF">GTZ93_25975</name>
</gene>
<dbReference type="Pfam" id="PF12697">
    <property type="entry name" value="Abhydrolase_6"/>
    <property type="match status" value="1"/>
</dbReference>
<organism evidence="4 5">
    <name type="scientific">Corallococcus exiguus</name>
    <dbReference type="NCBI Taxonomy" id="83462"/>
    <lineage>
        <taxon>Bacteria</taxon>
        <taxon>Pseudomonadati</taxon>
        <taxon>Myxococcota</taxon>
        <taxon>Myxococcia</taxon>
        <taxon>Myxococcales</taxon>
        <taxon>Cystobacterineae</taxon>
        <taxon>Myxococcaceae</taxon>
        <taxon>Corallococcus</taxon>
    </lineage>
</organism>
<dbReference type="InterPro" id="IPR000073">
    <property type="entry name" value="AB_hydrolase_1"/>
</dbReference>
<protein>
    <submittedName>
        <fullName evidence="4">Alpha/beta fold hydrolase</fullName>
    </submittedName>
</protein>
<comment type="caution">
    <text evidence="4">The sequence shown here is derived from an EMBL/GenBank/DDBJ whole genome shotgun (WGS) entry which is preliminary data.</text>
</comment>
<dbReference type="Gene3D" id="1.20.1440.110">
    <property type="entry name" value="acylaminoacyl peptidase"/>
    <property type="match status" value="1"/>
</dbReference>
<name>A0A7X4YDL4_9BACT</name>
<keyword evidence="5" id="KW-1185">Reference proteome</keyword>
<dbReference type="PANTHER" id="PTHR22946:SF12">
    <property type="entry name" value="CONIDIAL PIGMENT BIOSYNTHESIS PROTEIN AYG1 (AFU_ORTHOLOGUE AFUA_2G17550)"/>
    <property type="match status" value="1"/>
</dbReference>
<dbReference type="PROSITE" id="PS51318">
    <property type="entry name" value="TAT"/>
    <property type="match status" value="1"/>
</dbReference>
<dbReference type="InterPro" id="IPR029058">
    <property type="entry name" value="AB_hydrolase_fold"/>
</dbReference>
<feature type="region of interest" description="Disordered" evidence="2">
    <location>
        <begin position="29"/>
        <end position="49"/>
    </location>
</feature>
<dbReference type="InterPro" id="IPR050261">
    <property type="entry name" value="FrsA_esterase"/>
</dbReference>
<sequence>MGITLDRRSLIQASLGLTGGLALLRGAPAAAAGQPSTTSSSPSSSDEPRPWWELGLMADPIMESQLLHFLAGTYSAQSDISEVLDTASRIVAGDDWSWPNEWVSTADRIRAMGDVSLSRRHSISAGNAYLRAANYYRAALIHHPEPTHPSVVATGRKAVDAYNKALHLLKIPGTPVRIPYEGTTLPGYFFRAPSARSIAPLLIFQQGRDAWPEESKYVIDAALARGYHCLIVHAPGQGMAIREQGLPFRHDWEQVIRPVVDFALCIAGVDSRRIALLGWSMGGALVPRAAAFERRIKILIPNPGVLNWGQSSFEQFNMYFPELMQLLDSNPQAFDAAMAQLMEQVFLYRWYMKDSMTKHGVSTPSALLFELRRFNNEPIVHRIRCRTLVMDGTAEAFSQGQARLLFDALECPKDYMLFTTQDTGLLHCQEGAQAVANHRMFDWLDEYL</sequence>
<dbReference type="RefSeq" id="WP_161663056.1">
    <property type="nucleotide sequence ID" value="NZ_CBCSLE010000034.1"/>
</dbReference>
<dbReference type="PANTHER" id="PTHR22946">
    <property type="entry name" value="DIENELACTONE HYDROLASE DOMAIN-CONTAINING PROTEIN-RELATED"/>
    <property type="match status" value="1"/>
</dbReference>
<dbReference type="Gene3D" id="3.40.50.1820">
    <property type="entry name" value="alpha/beta hydrolase"/>
    <property type="match status" value="1"/>
</dbReference>
<feature type="domain" description="AB hydrolase-1" evidence="3">
    <location>
        <begin position="208"/>
        <end position="396"/>
    </location>
</feature>
<evidence type="ECO:0000256" key="2">
    <source>
        <dbReference type="SAM" id="MobiDB-lite"/>
    </source>
</evidence>
<feature type="compositionally biased region" description="Low complexity" evidence="2">
    <location>
        <begin position="29"/>
        <end position="45"/>
    </location>
</feature>
<reference evidence="4 5" key="1">
    <citation type="submission" date="2020-01" db="EMBL/GenBank/DDBJ databases">
        <title>The draft genome sequence of Corallococcus exiguus DSM 14696.</title>
        <authorList>
            <person name="Zhang X."/>
            <person name="Zhu H."/>
        </authorList>
    </citation>
    <scope>NUCLEOTIDE SEQUENCE [LARGE SCALE GENOMIC DNA]</scope>
    <source>
        <strain evidence="4 5">DSM 14696</strain>
    </source>
</reference>
<dbReference type="GO" id="GO:0016787">
    <property type="term" value="F:hydrolase activity"/>
    <property type="evidence" value="ECO:0007669"/>
    <property type="project" value="UniProtKB-KW"/>
</dbReference>
<dbReference type="InterPro" id="IPR006311">
    <property type="entry name" value="TAT_signal"/>
</dbReference>
<dbReference type="EMBL" id="JAAAPK010000007">
    <property type="protein sequence ID" value="NBC43256.1"/>
    <property type="molecule type" value="Genomic_DNA"/>
</dbReference>
<dbReference type="SUPFAM" id="SSF53474">
    <property type="entry name" value="alpha/beta-Hydrolases"/>
    <property type="match status" value="1"/>
</dbReference>
<evidence type="ECO:0000259" key="3">
    <source>
        <dbReference type="Pfam" id="PF12697"/>
    </source>
</evidence>
<evidence type="ECO:0000313" key="4">
    <source>
        <dbReference type="EMBL" id="NBC43256.1"/>
    </source>
</evidence>
<dbReference type="Proteomes" id="UP000537825">
    <property type="component" value="Unassembled WGS sequence"/>
</dbReference>
<proteinExistence type="inferred from homology"/>
<comment type="similarity">
    <text evidence="1">Belongs to the AB hydrolase superfamily. FUS2 hydrolase family.</text>
</comment>
<keyword evidence="4" id="KW-0378">Hydrolase</keyword>
<evidence type="ECO:0000256" key="1">
    <source>
        <dbReference type="ARBA" id="ARBA00038115"/>
    </source>
</evidence>